<protein>
    <submittedName>
        <fullName evidence="5">HAD-IIA family hydrolase</fullName>
    </submittedName>
</protein>
<dbReference type="InterPro" id="IPR023214">
    <property type="entry name" value="HAD_sf"/>
</dbReference>
<organism evidence="5 6">
    <name type="scientific">Pseudoglutamicibacter cumminsii</name>
    <dbReference type="NCBI Taxonomy" id="156979"/>
    <lineage>
        <taxon>Bacteria</taxon>
        <taxon>Bacillati</taxon>
        <taxon>Actinomycetota</taxon>
        <taxon>Actinomycetes</taxon>
        <taxon>Micrococcales</taxon>
        <taxon>Micrococcaceae</taxon>
        <taxon>Pseudoglutamicibacter</taxon>
    </lineage>
</organism>
<dbReference type="AlphaFoldDB" id="A0AAP4C7J9"/>
<evidence type="ECO:0000256" key="4">
    <source>
        <dbReference type="PIRSR" id="PIRSR000915-3"/>
    </source>
</evidence>
<dbReference type="GO" id="GO:0046872">
    <property type="term" value="F:metal ion binding"/>
    <property type="evidence" value="ECO:0007669"/>
    <property type="project" value="UniProtKB-KW"/>
</dbReference>
<dbReference type="Proteomes" id="UP001240483">
    <property type="component" value="Unassembled WGS sequence"/>
</dbReference>
<dbReference type="EMBL" id="JASODW010000012">
    <property type="protein sequence ID" value="MDK6275769.1"/>
    <property type="molecule type" value="Genomic_DNA"/>
</dbReference>
<keyword evidence="4" id="KW-0479">Metal-binding</keyword>
<evidence type="ECO:0000313" key="5">
    <source>
        <dbReference type="EMBL" id="MDK6275769.1"/>
    </source>
</evidence>
<evidence type="ECO:0000313" key="6">
    <source>
        <dbReference type="Proteomes" id="UP001240483"/>
    </source>
</evidence>
<dbReference type="Pfam" id="PF13344">
    <property type="entry name" value="Hydrolase_6"/>
    <property type="match status" value="1"/>
</dbReference>
<comment type="similarity">
    <text evidence="1">Belongs to the HAD-like hydrolase superfamily.</text>
</comment>
<reference evidence="5" key="1">
    <citation type="submission" date="2023-05" db="EMBL/GenBank/DDBJ databases">
        <title>Cataloging the Phylogenetic Diversity of Human Bladder Bacteria.</title>
        <authorList>
            <person name="Du J."/>
        </authorList>
    </citation>
    <scope>NUCLEOTIDE SEQUENCE</scope>
    <source>
        <strain evidence="5">UMB9978</strain>
    </source>
</reference>
<keyword evidence="4" id="KW-0460">Magnesium</keyword>
<feature type="binding site" evidence="4">
    <location>
        <position position="23"/>
    </location>
    <ligand>
        <name>Mg(2+)</name>
        <dbReference type="ChEBI" id="CHEBI:18420"/>
    </ligand>
</feature>
<feature type="binding site" evidence="4">
    <location>
        <position position="21"/>
    </location>
    <ligand>
        <name>Mg(2+)</name>
        <dbReference type="ChEBI" id="CHEBI:18420"/>
    </ligand>
</feature>
<keyword evidence="5" id="KW-0378">Hydrolase</keyword>
<feature type="active site" description="Proton donor" evidence="2">
    <location>
        <position position="23"/>
    </location>
</feature>
<accession>A0AAP4C7J9</accession>
<evidence type="ECO:0000256" key="2">
    <source>
        <dbReference type="PIRSR" id="PIRSR000915-1"/>
    </source>
</evidence>
<dbReference type="InterPro" id="IPR006357">
    <property type="entry name" value="HAD-SF_hydro_IIA"/>
</dbReference>
<dbReference type="Pfam" id="PF13242">
    <property type="entry name" value="Hydrolase_like"/>
    <property type="match status" value="1"/>
</dbReference>
<dbReference type="PIRSF" id="PIRSF000915">
    <property type="entry name" value="PGP-type_phosphatase"/>
    <property type="match status" value="1"/>
</dbReference>
<comment type="caution">
    <text evidence="5">The sequence shown here is derived from an EMBL/GenBank/DDBJ whole genome shotgun (WGS) entry which is preliminary data.</text>
</comment>
<dbReference type="RefSeq" id="WP_101629971.1">
    <property type="nucleotide sequence ID" value="NZ_CALUAG010000048.1"/>
</dbReference>
<dbReference type="InterPro" id="IPR036412">
    <property type="entry name" value="HAD-like_sf"/>
</dbReference>
<dbReference type="GO" id="GO:0016791">
    <property type="term" value="F:phosphatase activity"/>
    <property type="evidence" value="ECO:0007669"/>
    <property type="project" value="TreeGrafter"/>
</dbReference>
<evidence type="ECO:0000256" key="1">
    <source>
        <dbReference type="PIRNR" id="PIRNR000915"/>
    </source>
</evidence>
<dbReference type="GO" id="GO:0005737">
    <property type="term" value="C:cytoplasm"/>
    <property type="evidence" value="ECO:0007669"/>
    <property type="project" value="TreeGrafter"/>
</dbReference>
<dbReference type="PANTHER" id="PTHR19288:SF95">
    <property type="entry name" value="D-GLYCEROL 3-PHOSPHATE PHOSPHATASE"/>
    <property type="match status" value="1"/>
</dbReference>
<feature type="active site" description="Nucleophile" evidence="2">
    <location>
        <position position="21"/>
    </location>
</feature>
<proteinExistence type="inferred from homology"/>
<feature type="binding site" evidence="3">
    <location>
        <position position="200"/>
    </location>
    <ligand>
        <name>substrate</name>
    </ligand>
</feature>
<dbReference type="SUPFAM" id="SSF56784">
    <property type="entry name" value="HAD-like"/>
    <property type="match status" value="1"/>
</dbReference>
<dbReference type="PANTHER" id="PTHR19288">
    <property type="entry name" value="4-NITROPHENYLPHOSPHATASE-RELATED"/>
    <property type="match status" value="1"/>
</dbReference>
<comment type="cofactor">
    <cofactor evidence="4">
        <name>Mg(2+)</name>
        <dbReference type="ChEBI" id="CHEBI:18420"/>
    </cofactor>
    <text evidence="4">Divalent metal ions. Mg(2+) is the most effective.</text>
</comment>
<sequence length="291" mass="30199">MTSHTHQDASLLDMHDALLCDLDGVVYAGPDAVPHAVDALVAAQEAGIRVAYCTNNASRTPEEVAEHISSLGIPTTPEQVFGSSRAAAEHARQTASEAHIQEPTAYVVGTEALRREATDAGFELVDSAADQPDFVLQGFNPDVTWRHLAEAGYAITAGARWIATNTDTTIPRAEGIAPGNGTLVAAVAAATGQEPIVTGKPAPTLMQMAARAVGAQNPLVIGDRLDTDVAGGNAAGFATALVLTGVDTLAAAKQAEPGLKPRYVLNDLRDLRAPAHSCVLEESGPQESLND</sequence>
<evidence type="ECO:0000256" key="3">
    <source>
        <dbReference type="PIRSR" id="PIRSR000915-2"/>
    </source>
</evidence>
<dbReference type="Gene3D" id="3.40.50.1000">
    <property type="entry name" value="HAD superfamily/HAD-like"/>
    <property type="match status" value="2"/>
</dbReference>
<feature type="binding site" evidence="4">
    <location>
        <position position="223"/>
    </location>
    <ligand>
        <name>Mg(2+)</name>
        <dbReference type="ChEBI" id="CHEBI:18420"/>
    </ligand>
</feature>
<name>A0AAP4C7J9_9MICC</name>
<gene>
    <name evidence="5" type="ORF">QP116_08510</name>
</gene>
<dbReference type="NCBIfam" id="TIGR01460">
    <property type="entry name" value="HAD-SF-IIA"/>
    <property type="match status" value="1"/>
</dbReference>